<dbReference type="GO" id="GO:0006508">
    <property type="term" value="P:proteolysis"/>
    <property type="evidence" value="ECO:0007669"/>
    <property type="project" value="InterPro"/>
</dbReference>
<dbReference type="Proteomes" id="UP000728032">
    <property type="component" value="Unassembled WGS sequence"/>
</dbReference>
<comment type="similarity">
    <text evidence="1">Belongs to the peptidase S10 family.</text>
</comment>
<dbReference type="InterPro" id="IPR001563">
    <property type="entry name" value="Peptidase_S10"/>
</dbReference>
<dbReference type="EMBL" id="OC940794">
    <property type="protein sequence ID" value="CAD7662019.1"/>
    <property type="molecule type" value="Genomic_DNA"/>
</dbReference>
<protein>
    <recommendedName>
        <fullName evidence="4">Serine carboxypeptidase</fullName>
    </recommendedName>
</protein>
<dbReference type="PANTHER" id="PTHR11802">
    <property type="entry name" value="SERINE PROTEASE FAMILY S10 SERINE CARBOXYPEPTIDASE"/>
    <property type="match status" value="1"/>
</dbReference>
<dbReference type="EMBL" id="CAJPVJ010025969">
    <property type="protein sequence ID" value="CAG2179155.1"/>
    <property type="molecule type" value="Genomic_DNA"/>
</dbReference>
<evidence type="ECO:0000313" key="2">
    <source>
        <dbReference type="EMBL" id="CAD7662019.1"/>
    </source>
</evidence>
<dbReference type="InterPro" id="IPR033124">
    <property type="entry name" value="Ser_caboxypep_his_AS"/>
</dbReference>
<dbReference type="GO" id="GO:0004185">
    <property type="term" value="F:serine-type carboxypeptidase activity"/>
    <property type="evidence" value="ECO:0007669"/>
    <property type="project" value="InterPro"/>
</dbReference>
<accession>A0A7R9MLA3</accession>
<proteinExistence type="inferred from homology"/>
<evidence type="ECO:0000256" key="1">
    <source>
        <dbReference type="ARBA" id="ARBA00009431"/>
    </source>
</evidence>
<name>A0A7R9MLA3_9ACAR</name>
<dbReference type="Gene3D" id="3.40.50.1820">
    <property type="entry name" value="alpha/beta hydrolase"/>
    <property type="match status" value="1"/>
</dbReference>
<dbReference type="InterPro" id="IPR029058">
    <property type="entry name" value="AB_hydrolase_fold"/>
</dbReference>
<dbReference type="Pfam" id="PF00450">
    <property type="entry name" value="Peptidase_S10"/>
    <property type="match status" value="1"/>
</dbReference>
<gene>
    <name evidence="2" type="ORF">ONB1V03_LOCUS18579</name>
</gene>
<reference evidence="2" key="1">
    <citation type="submission" date="2020-11" db="EMBL/GenBank/DDBJ databases">
        <authorList>
            <person name="Tran Van P."/>
        </authorList>
    </citation>
    <scope>NUCLEOTIDE SEQUENCE</scope>
</reference>
<sequence length="211" mass="24050">MNAISITLQMKRFKCGSVQEESVSPPNPYNIYDDCGANSAYIRLYNRYYAKKLNKKPIRERSNDNYNCPHDGYEDYLNLPQVRKALHVRTEDTHKWSDCGGEYEGTITGQRKVINELLNTYKIGKIVIFNGNFDTVCDFIDNQRFVDSLGLTKVSPYSSWTTPDGSVAGFVQHYEKNLSFVLVRGAGHMVPHDKPEPALQLLKNIVGITQF</sequence>
<organism evidence="2">
    <name type="scientific">Oppiella nova</name>
    <dbReference type="NCBI Taxonomy" id="334625"/>
    <lineage>
        <taxon>Eukaryota</taxon>
        <taxon>Metazoa</taxon>
        <taxon>Ecdysozoa</taxon>
        <taxon>Arthropoda</taxon>
        <taxon>Chelicerata</taxon>
        <taxon>Arachnida</taxon>
        <taxon>Acari</taxon>
        <taxon>Acariformes</taxon>
        <taxon>Sarcoptiformes</taxon>
        <taxon>Oribatida</taxon>
        <taxon>Brachypylina</taxon>
        <taxon>Oppioidea</taxon>
        <taxon>Oppiidae</taxon>
        <taxon>Oppiella</taxon>
    </lineage>
</organism>
<evidence type="ECO:0000313" key="3">
    <source>
        <dbReference type="Proteomes" id="UP000728032"/>
    </source>
</evidence>
<keyword evidence="3" id="KW-1185">Reference proteome</keyword>
<dbReference type="PANTHER" id="PTHR11802:SF201">
    <property type="entry name" value="CARBOXYPEPTIDASE"/>
    <property type="match status" value="1"/>
</dbReference>
<dbReference type="AlphaFoldDB" id="A0A7R9MLA3"/>
<dbReference type="SUPFAM" id="SSF53474">
    <property type="entry name" value="alpha/beta-Hydrolases"/>
    <property type="match status" value="1"/>
</dbReference>
<dbReference type="PROSITE" id="PS00560">
    <property type="entry name" value="CARBOXYPEPT_SER_HIS"/>
    <property type="match status" value="1"/>
</dbReference>
<evidence type="ECO:0008006" key="4">
    <source>
        <dbReference type="Google" id="ProtNLM"/>
    </source>
</evidence>
<dbReference type="OrthoDB" id="443318at2759"/>